<sequence length="315" mass="33773">MIKKYTKIALLATFALAFDASAGVIVNASTSCSPLSGSGTSSWDSLEANGTVNSSCGESSAWASVDSDTATMKLYTNATTTPGSVYNGAWANAAIYDTITLLSELDYVQVALELYFHFDVSANYTFPAGTEVLTAPNARNFSPGALSRIQGEFGISGYDYNAEPDNYEEIYGRYRFNADYEFNFQAGPFIANNYPSEHLVTERFNDTQTESFDLPNARSSGFVISQILNLPSNSTLDLFYSIDMSQICSLAALCNLTADGSNTFSIGLTALNGTLVSENGYGYQPANGSPNAVSAPATLGMFALGLLMLARRRIQ</sequence>
<name>A0ABT9I387_9GAMM</name>
<evidence type="ECO:0000256" key="1">
    <source>
        <dbReference type="SAM" id="SignalP"/>
    </source>
</evidence>
<evidence type="ECO:0000313" key="3">
    <source>
        <dbReference type="Proteomes" id="UP001231109"/>
    </source>
</evidence>
<evidence type="ECO:0000313" key="2">
    <source>
        <dbReference type="EMBL" id="MDP5137842.1"/>
    </source>
</evidence>
<dbReference type="RefSeq" id="WP_305977047.1">
    <property type="nucleotide sequence ID" value="NZ_JAPJDZ010000071.1"/>
</dbReference>
<dbReference type="EMBL" id="JAPJDZ010000071">
    <property type="protein sequence ID" value="MDP5137842.1"/>
    <property type="molecule type" value="Genomic_DNA"/>
</dbReference>
<proteinExistence type="predicted"/>
<keyword evidence="3" id="KW-1185">Reference proteome</keyword>
<keyword evidence="1" id="KW-0732">Signal</keyword>
<feature type="signal peptide" evidence="1">
    <location>
        <begin position="1"/>
        <end position="22"/>
    </location>
</feature>
<evidence type="ECO:0008006" key="4">
    <source>
        <dbReference type="Google" id="ProtNLM"/>
    </source>
</evidence>
<reference evidence="2 3" key="1">
    <citation type="submission" date="2022-11" db="EMBL/GenBank/DDBJ databases">
        <title>Viruses from the air-sea interface of a natural surface slick.</title>
        <authorList>
            <person name="Rahlff J."/>
            <person name="Holmfeldt K."/>
        </authorList>
    </citation>
    <scope>NUCLEOTIDE SEQUENCE [LARGE SCALE GENOMIC DNA]</scope>
    <source>
        <strain evidence="2 3">SMS4</strain>
    </source>
</reference>
<feature type="chain" id="PRO_5047178418" description="PEP-CTERM protein-sorting domain-containing protein" evidence="1">
    <location>
        <begin position="23"/>
        <end position="315"/>
    </location>
</feature>
<gene>
    <name evidence="2" type="ORF">ORJ04_17960</name>
</gene>
<comment type="caution">
    <text evidence="2">The sequence shown here is derived from an EMBL/GenBank/DDBJ whole genome shotgun (WGS) entry which is preliminary data.</text>
</comment>
<accession>A0ABT9I387</accession>
<dbReference type="Proteomes" id="UP001231109">
    <property type="component" value="Unassembled WGS sequence"/>
</dbReference>
<organism evidence="2 3">
    <name type="scientific">Rheinheimera baltica</name>
    <dbReference type="NCBI Taxonomy" id="67576"/>
    <lineage>
        <taxon>Bacteria</taxon>
        <taxon>Pseudomonadati</taxon>
        <taxon>Pseudomonadota</taxon>
        <taxon>Gammaproteobacteria</taxon>
        <taxon>Chromatiales</taxon>
        <taxon>Chromatiaceae</taxon>
        <taxon>Rheinheimera</taxon>
    </lineage>
</organism>
<protein>
    <recommendedName>
        <fullName evidence="4">PEP-CTERM protein-sorting domain-containing protein</fullName>
    </recommendedName>
</protein>
<dbReference type="PROSITE" id="PS51257">
    <property type="entry name" value="PROKAR_LIPOPROTEIN"/>
    <property type="match status" value="1"/>
</dbReference>